<feature type="domain" description="Major facilitator superfamily (MFS) profile" evidence="8">
    <location>
        <begin position="1"/>
        <end position="378"/>
    </location>
</feature>
<evidence type="ECO:0000256" key="7">
    <source>
        <dbReference type="SAM" id="Phobius"/>
    </source>
</evidence>
<dbReference type="InterPro" id="IPR036259">
    <property type="entry name" value="MFS_trans_sf"/>
</dbReference>
<dbReference type="InterPro" id="IPR011701">
    <property type="entry name" value="MFS"/>
</dbReference>
<feature type="transmembrane region" description="Helical" evidence="7">
    <location>
        <begin position="100"/>
        <end position="121"/>
    </location>
</feature>
<proteinExistence type="predicted"/>
<feature type="transmembrane region" description="Helical" evidence="7">
    <location>
        <begin position="320"/>
        <end position="341"/>
    </location>
</feature>
<keyword evidence="6 7" id="KW-0472">Membrane</keyword>
<dbReference type="PANTHER" id="PTHR43124">
    <property type="entry name" value="PURINE EFFLUX PUMP PBUE"/>
    <property type="match status" value="1"/>
</dbReference>
<dbReference type="RefSeq" id="WP_025696364.1">
    <property type="nucleotide sequence ID" value="NZ_ASQQ01000438.1"/>
</dbReference>
<evidence type="ECO:0000256" key="3">
    <source>
        <dbReference type="ARBA" id="ARBA00022475"/>
    </source>
</evidence>
<dbReference type="PATRIC" id="fig|1333534.5.peg.3410"/>
<protein>
    <recommendedName>
        <fullName evidence="8">Major facilitator superfamily (MFS) profile domain-containing protein</fullName>
    </recommendedName>
</protein>
<feature type="transmembrane region" description="Helical" evidence="7">
    <location>
        <begin position="160"/>
        <end position="178"/>
    </location>
</feature>
<feature type="transmembrane region" description="Helical" evidence="7">
    <location>
        <begin position="73"/>
        <end position="94"/>
    </location>
</feature>
<keyword evidence="2" id="KW-0813">Transport</keyword>
<dbReference type="GO" id="GO:0005886">
    <property type="term" value="C:plasma membrane"/>
    <property type="evidence" value="ECO:0007669"/>
    <property type="project" value="UniProtKB-SubCell"/>
</dbReference>
<dbReference type="Pfam" id="PF07690">
    <property type="entry name" value="MFS_1"/>
    <property type="match status" value="1"/>
</dbReference>
<evidence type="ECO:0000313" key="9">
    <source>
        <dbReference type="EMBL" id="AKG35804.1"/>
    </source>
</evidence>
<dbReference type="PANTHER" id="PTHR43124:SF3">
    <property type="entry name" value="CHLORAMPHENICOL EFFLUX PUMP RV0191"/>
    <property type="match status" value="1"/>
</dbReference>
<keyword evidence="3" id="KW-1003">Cell membrane</keyword>
<dbReference type="GO" id="GO:0022857">
    <property type="term" value="F:transmembrane transporter activity"/>
    <property type="evidence" value="ECO:0007669"/>
    <property type="project" value="InterPro"/>
</dbReference>
<feature type="transmembrane region" description="Helical" evidence="7">
    <location>
        <begin position="133"/>
        <end position="154"/>
    </location>
</feature>
<evidence type="ECO:0000313" key="10">
    <source>
        <dbReference type="Proteomes" id="UP000034189"/>
    </source>
</evidence>
<feature type="transmembrane region" description="Helical" evidence="7">
    <location>
        <begin position="238"/>
        <end position="257"/>
    </location>
</feature>
<dbReference type="Gene3D" id="1.20.1250.20">
    <property type="entry name" value="MFS general substrate transporter like domains"/>
    <property type="match status" value="1"/>
</dbReference>
<reference evidence="9 10" key="2">
    <citation type="journal article" date="2016" name="Genome Announc.">
        <title>Genome Sequence of a Gram-Positive Diazotroph, Paenibacillus durus Type Strain ATCC 35681.</title>
        <authorList>
            <person name="Halim M.A."/>
            <person name="Rahman A.Y."/>
            <person name="Sim K.S."/>
            <person name="Yam H.C."/>
            <person name="Rahim A.A."/>
            <person name="Ghazali A.H."/>
            <person name="Najimudin N."/>
        </authorList>
    </citation>
    <scope>NUCLEOTIDE SEQUENCE [LARGE SCALE GENOMIC DNA]</scope>
    <source>
        <strain evidence="9 10">ATCC 35681</strain>
    </source>
</reference>
<feature type="transmembrane region" description="Helical" evidence="7">
    <location>
        <begin position="199"/>
        <end position="218"/>
    </location>
</feature>
<gene>
    <name evidence="9" type="ORF">VK70_15485</name>
</gene>
<comment type="subcellular location">
    <subcellularLocation>
        <location evidence="1">Cell membrane</location>
        <topology evidence="1">Multi-pass membrane protein</topology>
    </subcellularLocation>
</comment>
<feature type="transmembrane region" description="Helical" evidence="7">
    <location>
        <begin position="353"/>
        <end position="374"/>
    </location>
</feature>
<keyword evidence="5 7" id="KW-1133">Transmembrane helix</keyword>
<evidence type="ECO:0000256" key="6">
    <source>
        <dbReference type="ARBA" id="ARBA00023136"/>
    </source>
</evidence>
<evidence type="ECO:0000256" key="5">
    <source>
        <dbReference type="ARBA" id="ARBA00022989"/>
    </source>
</evidence>
<evidence type="ECO:0000256" key="2">
    <source>
        <dbReference type="ARBA" id="ARBA00022448"/>
    </source>
</evidence>
<dbReference type="OrthoDB" id="5506409at2"/>
<dbReference type="InterPro" id="IPR020846">
    <property type="entry name" value="MFS_dom"/>
</dbReference>
<dbReference type="EMBL" id="CP011114">
    <property type="protein sequence ID" value="AKG35804.1"/>
    <property type="molecule type" value="Genomic_DNA"/>
</dbReference>
<dbReference type="PROSITE" id="PS50850">
    <property type="entry name" value="MFS"/>
    <property type="match status" value="1"/>
</dbReference>
<evidence type="ECO:0000259" key="8">
    <source>
        <dbReference type="PROSITE" id="PS50850"/>
    </source>
</evidence>
<feature type="transmembrane region" description="Helical" evidence="7">
    <location>
        <begin position="287"/>
        <end position="308"/>
    </location>
</feature>
<evidence type="ECO:0000256" key="4">
    <source>
        <dbReference type="ARBA" id="ARBA00022692"/>
    </source>
</evidence>
<evidence type="ECO:0000256" key="1">
    <source>
        <dbReference type="ARBA" id="ARBA00004651"/>
    </source>
</evidence>
<sequence>MKKAQDISILSLSLITGVATLLSASIPSLVEYYSNYHLGSIESLVTVPSLGSIFTIIFNSFFVKKMGMKKTVLLGIFLVTISGVLPFFMSNFVVVFLLRFVLGLGIGLFSPHAISLISIFYEGQKKATLLGMQVGISALGNSIFLLLAAIVIHYHWQSIYLLHLILIPIFFLIFKFVPEVPTQVTHEKTGNRFAISKQAVIYLSLCLWTFIIIFGVQLKVPTLLSGLENGNTSLGGLTLSLMNLMGLFAGVLFGFLLKRFHYRLFAFGYIGAGIMVLVLALSSNVILSMISAILFNFIYSFTGPYIILQLNTFTPNHEIAKINSLFSLMIIGSQFIAPIFWNTFSTIINASTIQLLLYIAIMLIGTGLLVGYNLKEKR</sequence>
<feature type="transmembrane region" description="Helical" evidence="7">
    <location>
        <begin position="264"/>
        <end position="281"/>
    </location>
</feature>
<reference evidence="9 10" key="1">
    <citation type="submission" date="2015-03" db="EMBL/GenBank/DDBJ databases">
        <authorList>
            <person name="Abdul Halim M."/>
        </authorList>
    </citation>
    <scope>NUCLEOTIDE SEQUENCE [LARGE SCALE GENOMIC DNA]</scope>
    <source>
        <strain evidence="9 10">ATCC 35681</strain>
    </source>
</reference>
<name>A0A0F7FB21_PAEDU</name>
<dbReference type="Proteomes" id="UP000034189">
    <property type="component" value="Chromosome"/>
</dbReference>
<accession>A0A0F7FB21</accession>
<dbReference type="HOGENOM" id="CLU_001265_10_4_9"/>
<keyword evidence="4 7" id="KW-0812">Transmembrane</keyword>
<dbReference type="InterPro" id="IPR050189">
    <property type="entry name" value="MFS_Efflux_Transporters"/>
</dbReference>
<organism evidence="9 10">
    <name type="scientific">Paenibacillus durus ATCC 35681</name>
    <dbReference type="NCBI Taxonomy" id="1333534"/>
    <lineage>
        <taxon>Bacteria</taxon>
        <taxon>Bacillati</taxon>
        <taxon>Bacillota</taxon>
        <taxon>Bacilli</taxon>
        <taxon>Bacillales</taxon>
        <taxon>Paenibacillaceae</taxon>
        <taxon>Paenibacillus</taxon>
    </lineage>
</organism>
<dbReference type="AlphaFoldDB" id="A0A0F7FB21"/>
<dbReference type="SUPFAM" id="SSF103473">
    <property type="entry name" value="MFS general substrate transporter"/>
    <property type="match status" value="1"/>
</dbReference>
<feature type="transmembrane region" description="Helical" evidence="7">
    <location>
        <begin position="39"/>
        <end position="61"/>
    </location>
</feature>